<reference evidence="8 10" key="1">
    <citation type="journal article" date="2017" name="Nature">
        <title>The sunflower genome provides insights into oil metabolism, flowering and Asterid evolution.</title>
        <authorList>
            <person name="Badouin H."/>
            <person name="Gouzy J."/>
            <person name="Grassa C.J."/>
            <person name="Murat F."/>
            <person name="Staton S.E."/>
            <person name="Cottret L."/>
            <person name="Lelandais-Briere C."/>
            <person name="Owens G.L."/>
            <person name="Carrere S."/>
            <person name="Mayjonade B."/>
            <person name="Legrand L."/>
            <person name="Gill N."/>
            <person name="Kane N.C."/>
            <person name="Bowers J.E."/>
            <person name="Hubner S."/>
            <person name="Bellec A."/>
            <person name="Berard A."/>
            <person name="Berges H."/>
            <person name="Blanchet N."/>
            <person name="Boniface M.C."/>
            <person name="Brunel D."/>
            <person name="Catrice O."/>
            <person name="Chaidir N."/>
            <person name="Claudel C."/>
            <person name="Donnadieu C."/>
            <person name="Faraut T."/>
            <person name="Fievet G."/>
            <person name="Helmstetter N."/>
            <person name="King M."/>
            <person name="Knapp S.J."/>
            <person name="Lai Z."/>
            <person name="Le Paslier M.C."/>
            <person name="Lippi Y."/>
            <person name="Lorenzon L."/>
            <person name="Mandel J.R."/>
            <person name="Marage G."/>
            <person name="Marchand G."/>
            <person name="Marquand E."/>
            <person name="Bret-Mestries E."/>
            <person name="Morien E."/>
            <person name="Nambeesan S."/>
            <person name="Nguyen T."/>
            <person name="Pegot-Espagnet P."/>
            <person name="Pouilly N."/>
            <person name="Raftis F."/>
            <person name="Sallet E."/>
            <person name="Schiex T."/>
            <person name="Thomas J."/>
            <person name="Vandecasteele C."/>
            <person name="Vares D."/>
            <person name="Vear F."/>
            <person name="Vautrin S."/>
            <person name="Crespi M."/>
            <person name="Mangin B."/>
            <person name="Burke J.M."/>
            <person name="Salse J."/>
            <person name="Munos S."/>
            <person name="Vincourt P."/>
            <person name="Rieseberg L.H."/>
            <person name="Langlade N.B."/>
        </authorList>
    </citation>
    <scope>NUCLEOTIDE SEQUENCE [LARGE SCALE GENOMIC DNA]</scope>
    <source>
        <strain evidence="10">cv. SF193</strain>
        <tissue evidence="8">Leaves</tissue>
    </source>
</reference>
<reference evidence="8" key="3">
    <citation type="submission" date="2020-06" db="EMBL/GenBank/DDBJ databases">
        <title>Helianthus annuus Genome sequencing and assembly Release 2.</title>
        <authorList>
            <person name="Gouzy J."/>
            <person name="Langlade N."/>
            <person name="Munos S."/>
        </authorList>
    </citation>
    <scope>NUCLEOTIDE SEQUENCE</scope>
    <source>
        <tissue evidence="8">Leaves</tissue>
    </source>
</reference>
<dbReference type="InterPro" id="IPR039955">
    <property type="entry name" value="DTM1"/>
</dbReference>
<dbReference type="PANTHER" id="PTHR38354">
    <property type="entry name" value="SIGNAL PEPTIDASE COMPLEX-LIKE PROTEIN DTM1"/>
    <property type="match status" value="1"/>
</dbReference>
<proteinExistence type="inferred from homology"/>
<evidence type="ECO:0000256" key="1">
    <source>
        <dbReference type="ARBA" id="ARBA00004477"/>
    </source>
</evidence>
<accession>A0A251UTX1</accession>
<dbReference type="EMBL" id="MNCJ02000320">
    <property type="protein sequence ID" value="KAF5807737.1"/>
    <property type="molecule type" value="Genomic_DNA"/>
</dbReference>
<evidence type="ECO:0000256" key="7">
    <source>
        <dbReference type="SAM" id="Phobius"/>
    </source>
</evidence>
<keyword evidence="10" id="KW-1185">Reference proteome</keyword>
<dbReference type="EMBL" id="CM007894">
    <property type="protein sequence ID" value="OTG26815.1"/>
    <property type="molecule type" value="Genomic_DNA"/>
</dbReference>
<dbReference type="Proteomes" id="UP000215914">
    <property type="component" value="Chromosome 5"/>
</dbReference>
<organism evidence="9 10">
    <name type="scientific">Helianthus annuus</name>
    <name type="common">Common sunflower</name>
    <dbReference type="NCBI Taxonomy" id="4232"/>
    <lineage>
        <taxon>Eukaryota</taxon>
        <taxon>Viridiplantae</taxon>
        <taxon>Streptophyta</taxon>
        <taxon>Embryophyta</taxon>
        <taxon>Tracheophyta</taxon>
        <taxon>Spermatophyta</taxon>
        <taxon>Magnoliopsida</taxon>
        <taxon>eudicotyledons</taxon>
        <taxon>Gunneridae</taxon>
        <taxon>Pentapetalae</taxon>
        <taxon>asterids</taxon>
        <taxon>campanulids</taxon>
        <taxon>Asterales</taxon>
        <taxon>Asteraceae</taxon>
        <taxon>Asteroideae</taxon>
        <taxon>Heliantheae alliance</taxon>
        <taxon>Heliantheae</taxon>
        <taxon>Helianthus</taxon>
    </lineage>
</organism>
<dbReference type="InParanoid" id="A0A251UTX1"/>
<feature type="transmembrane region" description="Helical" evidence="7">
    <location>
        <begin position="69"/>
        <end position="89"/>
    </location>
</feature>
<feature type="transmembrane region" description="Helical" evidence="7">
    <location>
        <begin position="116"/>
        <end position="135"/>
    </location>
</feature>
<gene>
    <name evidence="9" type="ORF">HannXRQ_Chr05g0162891</name>
    <name evidence="8" type="ORF">HanXRQr2_Chr05g0237001</name>
</gene>
<dbReference type="GO" id="GO:0005787">
    <property type="term" value="C:signal peptidase complex"/>
    <property type="evidence" value="ECO:0007669"/>
    <property type="project" value="InterPro"/>
</dbReference>
<dbReference type="InterPro" id="IPR009542">
    <property type="entry name" value="Spc1/SPCS1"/>
</dbReference>
<keyword evidence="5 7" id="KW-1133">Transmembrane helix</keyword>
<evidence type="ECO:0000256" key="2">
    <source>
        <dbReference type="ARBA" id="ARBA00005245"/>
    </source>
</evidence>
<dbReference type="PANTHER" id="PTHR38354:SF2">
    <property type="entry name" value="SIGNAL PEPTIDASE COMPLEX-LIKE PROTEIN DTM1"/>
    <property type="match status" value="1"/>
</dbReference>
<evidence type="ECO:0000256" key="3">
    <source>
        <dbReference type="ARBA" id="ARBA00022692"/>
    </source>
</evidence>
<dbReference type="GO" id="GO:0006465">
    <property type="term" value="P:signal peptide processing"/>
    <property type="evidence" value="ECO:0007669"/>
    <property type="project" value="InterPro"/>
</dbReference>
<keyword evidence="3 7" id="KW-0812">Transmembrane</keyword>
<protein>
    <submittedName>
        <fullName evidence="8 9">Microsomal signal peptidase 12kDa subunit</fullName>
    </submittedName>
</protein>
<evidence type="ECO:0000256" key="4">
    <source>
        <dbReference type="ARBA" id="ARBA00022824"/>
    </source>
</evidence>
<dbReference type="AlphaFoldDB" id="A0A251UTX1"/>
<evidence type="ECO:0000313" key="8">
    <source>
        <dbReference type="EMBL" id="KAF5807737.1"/>
    </source>
</evidence>
<dbReference type="OMA" id="KWWMFVS"/>
<evidence type="ECO:0000313" key="10">
    <source>
        <dbReference type="Proteomes" id="UP000215914"/>
    </source>
</evidence>
<comment type="similarity">
    <text evidence="2">Belongs to the SPCS1 family.</text>
</comment>
<dbReference type="Gramene" id="mRNA:HanXRQr2_Chr05g0237001">
    <property type="protein sequence ID" value="mRNA:HanXRQr2_Chr05g0237001"/>
    <property type="gene ID" value="HanXRQr2_Chr05g0237001"/>
</dbReference>
<keyword evidence="4" id="KW-0256">Endoplasmic reticulum</keyword>
<evidence type="ECO:0000256" key="6">
    <source>
        <dbReference type="ARBA" id="ARBA00023136"/>
    </source>
</evidence>
<evidence type="ECO:0000256" key="5">
    <source>
        <dbReference type="ARBA" id="ARBA00022989"/>
    </source>
</evidence>
<reference evidence="9" key="2">
    <citation type="submission" date="2017-02" db="EMBL/GenBank/DDBJ databases">
        <title>Sunflower complete genome.</title>
        <authorList>
            <person name="Langlade N."/>
            <person name="Munos S."/>
        </authorList>
    </citation>
    <scope>NUCLEOTIDE SEQUENCE [LARGE SCALE GENOMIC DNA]</scope>
    <source>
        <tissue evidence="9">Leaves</tissue>
    </source>
</reference>
<feature type="transmembrane region" description="Helical" evidence="7">
    <location>
        <begin position="41"/>
        <end position="62"/>
    </location>
</feature>
<keyword evidence="6 7" id="KW-0472">Membrane</keyword>
<name>A0A251UTX1_HELAN</name>
<dbReference type="OrthoDB" id="1861824at2759"/>
<sequence>MAPSNHLFHSHLFDHFISFIKYKHKTRIIINHPLILMADDAALRTSLVCLAAIMLIVGLYTYSFKKMMATYLFGMFAVAGILLPDWEFFDRPVSQWTSPLSVPHMLPHSPPSPSRFRFYPIRTTIYTIIYGYAFYKWWAYISSS</sequence>
<comment type="subcellular location">
    <subcellularLocation>
        <location evidence="1">Endoplasmic reticulum membrane</location>
        <topology evidence="1">Multi-pass membrane protein</topology>
    </subcellularLocation>
</comment>
<dbReference type="FunCoup" id="A0A251UTX1">
    <property type="interactions" value="473"/>
</dbReference>
<dbReference type="GO" id="GO:0009555">
    <property type="term" value="P:pollen development"/>
    <property type="evidence" value="ECO:0007669"/>
    <property type="project" value="EnsemblPlants"/>
</dbReference>
<dbReference type="GO" id="GO:0048658">
    <property type="term" value="P:anther wall tapetum development"/>
    <property type="evidence" value="ECO:0007669"/>
    <property type="project" value="EnsemblPlants"/>
</dbReference>
<evidence type="ECO:0000313" key="9">
    <source>
        <dbReference type="EMBL" id="OTG26815.1"/>
    </source>
</evidence>
<dbReference type="Pfam" id="PF06645">
    <property type="entry name" value="SPC12"/>
    <property type="match status" value="1"/>
</dbReference>